<keyword evidence="2" id="KW-1015">Disulfide bond</keyword>
<dbReference type="EMBL" id="OZ075128">
    <property type="protein sequence ID" value="CAL4957682.1"/>
    <property type="molecule type" value="Genomic_DNA"/>
</dbReference>
<reference evidence="6" key="1">
    <citation type="submission" date="2024-10" db="EMBL/GenBank/DDBJ databases">
        <authorList>
            <person name="Ryan C."/>
        </authorList>
    </citation>
    <scope>NUCLEOTIDE SEQUENCE [LARGE SCALE GENOMIC DNA]</scope>
</reference>
<feature type="chain" id="PRO_5044766391" description="Pectinesterase inhibitor domain-containing protein" evidence="4">
    <location>
        <begin position="32"/>
        <end position="188"/>
    </location>
</feature>
<keyword evidence="1 4" id="KW-0732">Signal</keyword>
<accession>A0ABC8ZC77</accession>
<gene>
    <name evidence="6" type="ORF">URODEC1_LOCUS42700</name>
</gene>
<dbReference type="AlphaFoldDB" id="A0ABC8ZC77"/>
<evidence type="ECO:0000313" key="7">
    <source>
        <dbReference type="Proteomes" id="UP001497457"/>
    </source>
</evidence>
<organism evidence="6 7">
    <name type="scientific">Urochloa decumbens</name>
    <dbReference type="NCBI Taxonomy" id="240449"/>
    <lineage>
        <taxon>Eukaryota</taxon>
        <taxon>Viridiplantae</taxon>
        <taxon>Streptophyta</taxon>
        <taxon>Embryophyta</taxon>
        <taxon>Tracheophyta</taxon>
        <taxon>Spermatophyta</taxon>
        <taxon>Magnoliopsida</taxon>
        <taxon>Liliopsida</taxon>
        <taxon>Poales</taxon>
        <taxon>Poaceae</taxon>
        <taxon>PACMAD clade</taxon>
        <taxon>Panicoideae</taxon>
        <taxon>Panicodae</taxon>
        <taxon>Paniceae</taxon>
        <taxon>Melinidinae</taxon>
        <taxon>Urochloa</taxon>
    </lineage>
</organism>
<evidence type="ECO:0000313" key="6">
    <source>
        <dbReference type="EMBL" id="CAL4957682.1"/>
    </source>
</evidence>
<evidence type="ECO:0000256" key="1">
    <source>
        <dbReference type="ARBA" id="ARBA00022729"/>
    </source>
</evidence>
<dbReference type="NCBIfam" id="TIGR01614">
    <property type="entry name" value="PME_inhib"/>
    <property type="match status" value="1"/>
</dbReference>
<dbReference type="Gene3D" id="1.20.140.40">
    <property type="entry name" value="Invertase/pectin methylesterase inhibitor family protein"/>
    <property type="match status" value="1"/>
</dbReference>
<feature type="domain" description="Pectinesterase inhibitor" evidence="5">
    <location>
        <begin position="34"/>
        <end position="183"/>
    </location>
</feature>
<dbReference type="PANTHER" id="PTHR35357">
    <property type="entry name" value="OS02G0537100 PROTEIN"/>
    <property type="match status" value="1"/>
</dbReference>
<evidence type="ECO:0000256" key="2">
    <source>
        <dbReference type="ARBA" id="ARBA00023157"/>
    </source>
</evidence>
<protein>
    <recommendedName>
        <fullName evidence="5">Pectinesterase inhibitor domain-containing protein</fullName>
    </recommendedName>
</protein>
<name>A0ABC8ZC77_9POAL</name>
<evidence type="ECO:0000256" key="4">
    <source>
        <dbReference type="SAM" id="SignalP"/>
    </source>
</evidence>
<dbReference type="InterPro" id="IPR006501">
    <property type="entry name" value="Pectinesterase_inhib_dom"/>
</dbReference>
<feature type="signal peptide" evidence="4">
    <location>
        <begin position="1"/>
        <end position="31"/>
    </location>
</feature>
<evidence type="ECO:0000256" key="3">
    <source>
        <dbReference type="ARBA" id="ARBA00038471"/>
    </source>
</evidence>
<evidence type="ECO:0000259" key="5">
    <source>
        <dbReference type="SMART" id="SM00856"/>
    </source>
</evidence>
<dbReference type="SMART" id="SM00856">
    <property type="entry name" value="PMEI"/>
    <property type="match status" value="1"/>
</dbReference>
<dbReference type="Pfam" id="PF04043">
    <property type="entry name" value="PMEI"/>
    <property type="match status" value="1"/>
</dbReference>
<dbReference type="PANTHER" id="PTHR35357:SF8">
    <property type="entry name" value="OS01G0111000 PROTEIN"/>
    <property type="match status" value="1"/>
</dbReference>
<dbReference type="SUPFAM" id="SSF101148">
    <property type="entry name" value="Plant invertase/pectin methylesterase inhibitor"/>
    <property type="match status" value="1"/>
</dbReference>
<comment type="similarity">
    <text evidence="3">Belongs to the PMEI family.</text>
</comment>
<keyword evidence="7" id="KW-1185">Reference proteome</keyword>
<sequence>MATTMTRANPKSLLAVLLCVAAASVLPGSSAAAAPSQLISQTCSRTSNERLCIDLLQSSNRSAAATSVRDLAVVAVTAARRSALRARILALELSHGARGAAVAGRLAGRCAALYADCLRAGARAVGRVSYMPEPYDEGTADAVSALRRFPEECEGMFSEARVASPLEKVSREVEERFGVAAEIVRLLG</sequence>
<dbReference type="Proteomes" id="UP001497457">
    <property type="component" value="Chromosome 18b"/>
</dbReference>
<proteinExistence type="inferred from homology"/>
<dbReference type="InterPro" id="IPR035513">
    <property type="entry name" value="Invertase/methylesterase_inhib"/>
</dbReference>